<name>D8M2U6_BLAHO</name>
<feature type="region of interest" description="Disordered" evidence="1">
    <location>
        <begin position="164"/>
        <end position="184"/>
    </location>
</feature>
<evidence type="ECO:0000313" key="3">
    <source>
        <dbReference type="Proteomes" id="UP000008312"/>
    </source>
</evidence>
<dbReference type="EMBL" id="FN668650">
    <property type="protein sequence ID" value="CBK22669.2"/>
    <property type="molecule type" value="Genomic_DNA"/>
</dbReference>
<gene>
    <name evidence="2" type="ORF">GSBLH_T00006488001</name>
</gene>
<feature type="region of interest" description="Disordered" evidence="1">
    <location>
        <begin position="69"/>
        <end position="90"/>
    </location>
</feature>
<evidence type="ECO:0000313" key="2">
    <source>
        <dbReference type="EMBL" id="CBK22669.2"/>
    </source>
</evidence>
<evidence type="ECO:0000256" key="1">
    <source>
        <dbReference type="SAM" id="MobiDB-lite"/>
    </source>
</evidence>
<accession>D8M2U6</accession>
<dbReference type="Pfam" id="PF13917">
    <property type="entry name" value="zf-CCHC_3"/>
    <property type="match status" value="1"/>
</dbReference>
<organism evidence="2">
    <name type="scientific">Blastocystis hominis</name>
    <dbReference type="NCBI Taxonomy" id="12968"/>
    <lineage>
        <taxon>Eukaryota</taxon>
        <taxon>Sar</taxon>
        <taxon>Stramenopiles</taxon>
        <taxon>Bigyra</taxon>
        <taxon>Opalozoa</taxon>
        <taxon>Opalinata</taxon>
        <taxon>Blastocystidae</taxon>
        <taxon>Blastocystis</taxon>
    </lineage>
</organism>
<sequence>MSSGQNRRWKKPEEPDWRTRENRGHTWFTNMKREKEKKNQGTKFCQRCYSTDHYTYECKNERVYQVRPSETQQLKHPKLVRPLTTELPPDVLEKQQKERDALIKQSEALLEASKKNGNGNQNESDSYSDYSYSYSYSYSKPDEKATVTATAIPIPTIRKERKRIRSSARRTLTRRNQNRKRLIS</sequence>
<feature type="region of interest" description="Disordered" evidence="1">
    <location>
        <begin position="1"/>
        <end position="24"/>
    </location>
</feature>
<dbReference type="Proteomes" id="UP000008312">
    <property type="component" value="Unassembled WGS sequence"/>
</dbReference>
<dbReference type="AlphaFoldDB" id="D8M2U6"/>
<dbReference type="InParanoid" id="D8M2U6"/>
<protein>
    <submittedName>
        <fullName evidence="2">Uncharacterized protein</fullName>
    </submittedName>
</protein>
<dbReference type="OrthoDB" id="437973at2759"/>
<dbReference type="RefSeq" id="XP_012896717.1">
    <property type="nucleotide sequence ID" value="XM_013041263.1"/>
</dbReference>
<reference evidence="2" key="1">
    <citation type="submission" date="2010-02" db="EMBL/GenBank/DDBJ databases">
        <title>Sequencing and annotation of the Blastocystis hominis genome.</title>
        <authorList>
            <person name="Wincker P."/>
        </authorList>
    </citation>
    <scope>NUCLEOTIDE SEQUENCE</scope>
    <source>
        <strain evidence="2">Singapore isolate B</strain>
    </source>
</reference>
<keyword evidence="3" id="KW-1185">Reference proteome</keyword>
<feature type="compositionally biased region" description="Basic and acidic residues" evidence="1">
    <location>
        <begin position="11"/>
        <end position="24"/>
    </location>
</feature>
<dbReference type="GeneID" id="24922612"/>
<proteinExistence type="predicted"/>